<feature type="compositionally biased region" description="Gly residues" evidence="1">
    <location>
        <begin position="29"/>
        <end position="39"/>
    </location>
</feature>
<dbReference type="SUPFAM" id="SSF53850">
    <property type="entry name" value="Periplasmic binding protein-like II"/>
    <property type="match status" value="1"/>
</dbReference>
<dbReference type="InterPro" id="IPR000914">
    <property type="entry name" value="SBP_5_dom"/>
</dbReference>
<dbReference type="Pfam" id="PF00496">
    <property type="entry name" value="SBP_bac_5"/>
    <property type="match status" value="1"/>
</dbReference>
<evidence type="ECO:0000313" key="4">
    <source>
        <dbReference type="EMBL" id="KDN81432.1"/>
    </source>
</evidence>
<gene>
    <name evidence="4" type="ORF">KCH_68160</name>
</gene>
<dbReference type="OrthoDB" id="5240629at2"/>
<dbReference type="GO" id="GO:1904680">
    <property type="term" value="F:peptide transmembrane transporter activity"/>
    <property type="evidence" value="ECO:0007669"/>
    <property type="project" value="TreeGrafter"/>
</dbReference>
<dbReference type="PATRIC" id="fig|1348663.4.peg.6597"/>
<feature type="region of interest" description="Disordered" evidence="1">
    <location>
        <begin position="29"/>
        <end position="48"/>
    </location>
</feature>
<evidence type="ECO:0000256" key="2">
    <source>
        <dbReference type="SAM" id="SignalP"/>
    </source>
</evidence>
<dbReference type="GO" id="GO:0043190">
    <property type="term" value="C:ATP-binding cassette (ABC) transporter complex"/>
    <property type="evidence" value="ECO:0007669"/>
    <property type="project" value="InterPro"/>
</dbReference>
<dbReference type="GO" id="GO:0042597">
    <property type="term" value="C:periplasmic space"/>
    <property type="evidence" value="ECO:0007669"/>
    <property type="project" value="UniProtKB-ARBA"/>
</dbReference>
<dbReference type="RefSeq" id="WP_035868891.1">
    <property type="nucleotide sequence ID" value="NZ_KK853997.1"/>
</dbReference>
<dbReference type="GO" id="GO:0015833">
    <property type="term" value="P:peptide transport"/>
    <property type="evidence" value="ECO:0007669"/>
    <property type="project" value="TreeGrafter"/>
</dbReference>
<dbReference type="PANTHER" id="PTHR30290">
    <property type="entry name" value="PERIPLASMIC BINDING COMPONENT OF ABC TRANSPORTER"/>
    <property type="match status" value="1"/>
</dbReference>
<evidence type="ECO:0000313" key="5">
    <source>
        <dbReference type="Proteomes" id="UP000027178"/>
    </source>
</evidence>
<dbReference type="Gene3D" id="3.10.105.10">
    <property type="entry name" value="Dipeptide-binding Protein, Domain 3"/>
    <property type="match status" value="1"/>
</dbReference>
<dbReference type="InterPro" id="IPR030678">
    <property type="entry name" value="Peptide/Ni-bd"/>
</dbReference>
<evidence type="ECO:0000256" key="1">
    <source>
        <dbReference type="SAM" id="MobiDB-lite"/>
    </source>
</evidence>
<proteinExistence type="predicted"/>
<dbReference type="PANTHER" id="PTHR30290:SF83">
    <property type="entry name" value="ABC TRANSPORTER SUBSTRATE-BINDING PROTEIN"/>
    <property type="match status" value="1"/>
</dbReference>
<sequence length="580" mass="61523">MNRRTHVALAAAIAASLTLGLGACTSAGSDGGGDNGGQQGVTTAGDGIIGGTPVKGGTLTILSNQDFDQLDPARNWTMPVMDVGVRMLYRTLTTFKAAPGAEGLKIEPDLATDLGTPSDGAKTWTFHLKDGLKYEDGTPIVADDIKYNVERSYSPELPGGPDYAVRYLNAPDGYKGPLAGERLGKEAIEVPDAKTIVFHLKRPVAEFGYTVTLPTFAPVPKAKEAGANYSNHPVSSGPYKIESYDRGKRMVLVRNTNWDQATDPVRKAYPDKIVVDQTLKGTGIADRLIADQGDDKNAVSYVDLTPSKISEVLTNPEVKKRLISENAGCTTKLDMNTTKAPFDNAKVRLAMQYAVDKESFAAAMGGPAFNDIATTYLPPVLTAGAPVDHFMIKPAGDPEKAKQLLAEAGFPNGFSTEMVTSTGGKPQAEAVQAALKRVGVNVTITTVDPTAVNSIVGDKDKQPGLTSLGWCPDYPSAATFLPMIFDGRAIKDKGNNGNMTRFNDPAVNAELDRIAGMEDLQKANAAWLALDAKIMDASPAVPLVWQKKPVLVGSNIAGAYAHPVWAGQIDYAVLGLKSAK</sequence>
<reference evidence="4 5" key="1">
    <citation type="submission" date="2014-05" db="EMBL/GenBank/DDBJ databases">
        <title>Draft Genome Sequence of Kitasatospora cheerisanensis KCTC 2395.</title>
        <authorList>
            <person name="Nam D.H."/>
        </authorList>
    </citation>
    <scope>NUCLEOTIDE SEQUENCE [LARGE SCALE GENOMIC DNA]</scope>
    <source>
        <strain evidence="4 5">KCTC 2395</strain>
    </source>
</reference>
<dbReference type="Proteomes" id="UP000027178">
    <property type="component" value="Unassembled WGS sequence"/>
</dbReference>
<feature type="domain" description="Solute-binding protein family 5" evidence="3">
    <location>
        <begin position="105"/>
        <end position="489"/>
    </location>
</feature>
<keyword evidence="5" id="KW-1185">Reference proteome</keyword>
<comment type="caution">
    <text evidence="4">The sequence shown here is derived from an EMBL/GenBank/DDBJ whole genome shotgun (WGS) entry which is preliminary data.</text>
</comment>
<dbReference type="EMBL" id="JNBY01000143">
    <property type="protein sequence ID" value="KDN81432.1"/>
    <property type="molecule type" value="Genomic_DNA"/>
</dbReference>
<evidence type="ECO:0000259" key="3">
    <source>
        <dbReference type="Pfam" id="PF00496"/>
    </source>
</evidence>
<feature type="chain" id="PRO_5039045570" evidence="2">
    <location>
        <begin position="24"/>
        <end position="580"/>
    </location>
</feature>
<name>A0A066YJS9_9ACTN</name>
<dbReference type="PIRSF" id="PIRSF002741">
    <property type="entry name" value="MppA"/>
    <property type="match status" value="1"/>
</dbReference>
<dbReference type="InterPro" id="IPR039424">
    <property type="entry name" value="SBP_5"/>
</dbReference>
<dbReference type="CDD" id="cd08506">
    <property type="entry name" value="PBP2_clavulanate_OppA2"/>
    <property type="match status" value="1"/>
</dbReference>
<dbReference type="AlphaFoldDB" id="A0A066YJS9"/>
<protein>
    <submittedName>
        <fullName evidence="4">ABC transporter substrate-binding protein</fullName>
    </submittedName>
</protein>
<dbReference type="Gene3D" id="3.40.190.10">
    <property type="entry name" value="Periplasmic binding protein-like II"/>
    <property type="match status" value="1"/>
</dbReference>
<feature type="signal peptide" evidence="2">
    <location>
        <begin position="1"/>
        <end position="23"/>
    </location>
</feature>
<keyword evidence="2" id="KW-0732">Signal</keyword>
<organism evidence="4 5">
    <name type="scientific">Kitasatospora cheerisanensis KCTC 2395</name>
    <dbReference type="NCBI Taxonomy" id="1348663"/>
    <lineage>
        <taxon>Bacteria</taxon>
        <taxon>Bacillati</taxon>
        <taxon>Actinomycetota</taxon>
        <taxon>Actinomycetes</taxon>
        <taxon>Kitasatosporales</taxon>
        <taxon>Streptomycetaceae</taxon>
        <taxon>Kitasatospora</taxon>
    </lineage>
</organism>
<dbReference type="HOGENOM" id="CLU_017028_9_0_11"/>
<dbReference type="eggNOG" id="COG0747">
    <property type="taxonomic scope" value="Bacteria"/>
</dbReference>
<dbReference type="PROSITE" id="PS51257">
    <property type="entry name" value="PROKAR_LIPOPROTEIN"/>
    <property type="match status" value="1"/>
</dbReference>
<accession>A0A066YJS9</accession>